<reference evidence="9 10" key="1">
    <citation type="journal article" date="2018" name="Cell">
        <title>The Chara Genome: Secondary Complexity and Implications for Plant Terrestrialization.</title>
        <authorList>
            <person name="Nishiyama T."/>
            <person name="Sakayama H."/>
            <person name="Vries J.D."/>
            <person name="Buschmann H."/>
            <person name="Saint-Marcoux D."/>
            <person name="Ullrich K.K."/>
            <person name="Haas F.B."/>
            <person name="Vanderstraeten L."/>
            <person name="Becker D."/>
            <person name="Lang D."/>
            <person name="Vosolsobe S."/>
            <person name="Rombauts S."/>
            <person name="Wilhelmsson P.K.I."/>
            <person name="Janitza P."/>
            <person name="Kern R."/>
            <person name="Heyl A."/>
            <person name="Rumpler F."/>
            <person name="Villalobos L.I.A.C."/>
            <person name="Clay J.M."/>
            <person name="Skokan R."/>
            <person name="Toyoda A."/>
            <person name="Suzuki Y."/>
            <person name="Kagoshima H."/>
            <person name="Schijlen E."/>
            <person name="Tajeshwar N."/>
            <person name="Catarino B."/>
            <person name="Hetherington A.J."/>
            <person name="Saltykova A."/>
            <person name="Bonnot C."/>
            <person name="Breuninger H."/>
            <person name="Symeonidi A."/>
            <person name="Radhakrishnan G.V."/>
            <person name="Van Nieuwerburgh F."/>
            <person name="Deforce D."/>
            <person name="Chang C."/>
            <person name="Karol K.G."/>
            <person name="Hedrich R."/>
            <person name="Ulvskov P."/>
            <person name="Glockner G."/>
            <person name="Delwiche C.F."/>
            <person name="Petrasek J."/>
            <person name="Van de Peer Y."/>
            <person name="Friml J."/>
            <person name="Beilby M."/>
            <person name="Dolan L."/>
            <person name="Kohara Y."/>
            <person name="Sugano S."/>
            <person name="Fujiyama A."/>
            <person name="Delaux P.-M."/>
            <person name="Quint M."/>
            <person name="TheiBen G."/>
            <person name="Hagemann M."/>
            <person name="Harholt J."/>
            <person name="Dunand C."/>
            <person name="Zachgo S."/>
            <person name="Langdale J."/>
            <person name="Maumus F."/>
            <person name="Straeten D.V.D."/>
            <person name="Gould S.B."/>
            <person name="Rensing S.A."/>
        </authorList>
    </citation>
    <scope>NUCLEOTIDE SEQUENCE [LARGE SCALE GENOMIC DNA]</scope>
    <source>
        <strain evidence="9 10">S276</strain>
    </source>
</reference>
<dbReference type="InterPro" id="IPR043128">
    <property type="entry name" value="Rev_trsase/Diguanyl_cyclase"/>
</dbReference>
<dbReference type="PANTHER" id="PTHR24559:SF444">
    <property type="entry name" value="REVERSE TRANSCRIPTASE DOMAIN-CONTAINING PROTEIN"/>
    <property type="match status" value="1"/>
</dbReference>
<keyword evidence="6" id="KW-0378">Hydrolase</keyword>
<proteinExistence type="predicted"/>
<dbReference type="GO" id="GO:0004519">
    <property type="term" value="F:endonuclease activity"/>
    <property type="evidence" value="ECO:0007669"/>
    <property type="project" value="UniProtKB-KW"/>
</dbReference>
<dbReference type="AlphaFoldDB" id="A0A388MFT4"/>
<dbReference type="FunFam" id="3.10.10.10:FF:000007">
    <property type="entry name" value="Retrovirus-related Pol polyprotein from transposon 17.6-like Protein"/>
    <property type="match status" value="1"/>
</dbReference>
<name>A0A388MFT4_CHABU</name>
<keyword evidence="1" id="KW-0645">Protease</keyword>
<keyword evidence="3" id="KW-0548">Nucleotidyltransferase</keyword>
<organism evidence="9 10">
    <name type="scientific">Chara braunii</name>
    <name type="common">Braun's stonewort</name>
    <dbReference type="NCBI Taxonomy" id="69332"/>
    <lineage>
        <taxon>Eukaryota</taxon>
        <taxon>Viridiplantae</taxon>
        <taxon>Streptophyta</taxon>
        <taxon>Charophyceae</taxon>
        <taxon>Charales</taxon>
        <taxon>Characeae</taxon>
        <taxon>Chara</taxon>
    </lineage>
</organism>
<evidence type="ECO:0000313" key="10">
    <source>
        <dbReference type="Proteomes" id="UP000265515"/>
    </source>
</evidence>
<evidence type="ECO:0000256" key="5">
    <source>
        <dbReference type="ARBA" id="ARBA00022759"/>
    </source>
</evidence>
<dbReference type="Gene3D" id="3.10.10.10">
    <property type="entry name" value="HIV Type 1 Reverse Transcriptase, subunit A, domain 1"/>
    <property type="match status" value="1"/>
</dbReference>
<dbReference type="GO" id="GO:0006508">
    <property type="term" value="P:proteolysis"/>
    <property type="evidence" value="ECO:0007669"/>
    <property type="project" value="UniProtKB-KW"/>
</dbReference>
<dbReference type="InterPro" id="IPR053134">
    <property type="entry name" value="RNA-dir_DNA_polymerase"/>
</dbReference>
<dbReference type="Gene3D" id="3.30.70.270">
    <property type="match status" value="1"/>
</dbReference>
<dbReference type="SUPFAM" id="SSF56672">
    <property type="entry name" value="DNA/RNA polymerases"/>
    <property type="match status" value="1"/>
</dbReference>
<dbReference type="InterPro" id="IPR043502">
    <property type="entry name" value="DNA/RNA_pol_sf"/>
</dbReference>
<comment type="caution">
    <text evidence="9">The sequence shown here is derived from an EMBL/GenBank/DDBJ whole genome shotgun (WGS) entry which is preliminary data.</text>
</comment>
<dbReference type="Pfam" id="PF00078">
    <property type="entry name" value="RVT_1"/>
    <property type="match status" value="1"/>
</dbReference>
<gene>
    <name evidence="9" type="ORF">CBR_g65944</name>
</gene>
<dbReference type="Gramene" id="GBG93349">
    <property type="protein sequence ID" value="GBG93349"/>
    <property type="gene ID" value="CBR_g65944"/>
</dbReference>
<dbReference type="GO" id="GO:0008233">
    <property type="term" value="F:peptidase activity"/>
    <property type="evidence" value="ECO:0007669"/>
    <property type="project" value="UniProtKB-KW"/>
</dbReference>
<evidence type="ECO:0000259" key="8">
    <source>
        <dbReference type="Pfam" id="PF00078"/>
    </source>
</evidence>
<keyword evidence="7" id="KW-0695">RNA-directed DNA polymerase</keyword>
<evidence type="ECO:0000256" key="2">
    <source>
        <dbReference type="ARBA" id="ARBA00022679"/>
    </source>
</evidence>
<keyword evidence="4" id="KW-0540">Nuclease</keyword>
<feature type="non-terminal residue" evidence="9">
    <location>
        <position position="627"/>
    </location>
</feature>
<evidence type="ECO:0000256" key="6">
    <source>
        <dbReference type="ARBA" id="ARBA00022801"/>
    </source>
</evidence>
<dbReference type="GO" id="GO:0003964">
    <property type="term" value="F:RNA-directed DNA polymerase activity"/>
    <property type="evidence" value="ECO:0007669"/>
    <property type="project" value="UniProtKB-KW"/>
</dbReference>
<keyword evidence="2" id="KW-0808">Transferase</keyword>
<evidence type="ECO:0000256" key="3">
    <source>
        <dbReference type="ARBA" id="ARBA00022695"/>
    </source>
</evidence>
<dbReference type="CDD" id="cd01647">
    <property type="entry name" value="RT_LTR"/>
    <property type="match status" value="1"/>
</dbReference>
<dbReference type="PANTHER" id="PTHR24559">
    <property type="entry name" value="TRANSPOSON TY3-I GAG-POL POLYPROTEIN"/>
    <property type="match status" value="1"/>
</dbReference>
<evidence type="ECO:0000256" key="1">
    <source>
        <dbReference type="ARBA" id="ARBA00022670"/>
    </source>
</evidence>
<keyword evidence="10" id="KW-1185">Reference proteome</keyword>
<dbReference type="Proteomes" id="UP000265515">
    <property type="component" value="Unassembled WGS sequence"/>
</dbReference>
<keyword evidence="5" id="KW-0255">Endonuclease</keyword>
<feature type="domain" description="Reverse transcriptase" evidence="8">
    <location>
        <begin position="449"/>
        <end position="597"/>
    </location>
</feature>
<evidence type="ECO:0000256" key="7">
    <source>
        <dbReference type="ARBA" id="ARBA00022918"/>
    </source>
</evidence>
<evidence type="ECO:0000256" key="4">
    <source>
        <dbReference type="ARBA" id="ARBA00022722"/>
    </source>
</evidence>
<sequence length="627" mass="70993">MQQQQQHQLLNSTVTSVNSIEANASAAPGCTTDVTKQLNERIDHVVTIIGDISTFTGPDSISSTVAAIKTDIAKLQTRSEAATKTFKMPHFDISKFDDYNKSDALSWWQRFLTEASCCMVPADDMLKALYLQLIGGAQGWMNHLAATHKCTIAELHTHITWKEFEQLWFTRFMVRNVVKAAMNEVRLDLTFPNQRSEFFSRSCTGLWSALGNEYDYTTFQAILDRANLVIQTNDKAANERQSQPHYVAKQTYQRPTHNNAVFSEEIDDHHAAAASSSDGGIVAALPPKHPKRVRKNKATQGTAATGAGQQPWTAYKITNEVYDLRQKIRDAIARNDVEEMGLVFLHALPSPDGPAASPPDPRISHFLDEYRDVFEAPTGTIPDQPIRHGMTLEAGAVPPRGCIYRMSEEELEVLRAQLDDLLDKGWIRPSCSPYGAPVLFVRKKNKDLLLCIDYRKLNAETVKNAGPLPRIDDLLERLVGATYFSKLDLKSGYHQIEIQPQDRYKTAFKTRYGHFEWVVMPFCLTNAPATFQAAMTTEFRDLLDRSVLIYLDDILVYSRTLNEHIVHLHVVLNRLRLAKYKANLDKCEFARQELEYLRHFVTPKGIRPLADKIQAIVDWPEPRCTTN</sequence>
<protein>
    <recommendedName>
        <fullName evidence="8">Reverse transcriptase domain-containing protein</fullName>
    </recommendedName>
</protein>
<dbReference type="EMBL" id="BFEA01001496">
    <property type="protein sequence ID" value="GBG93349.1"/>
    <property type="molecule type" value="Genomic_DNA"/>
</dbReference>
<dbReference type="InterPro" id="IPR000477">
    <property type="entry name" value="RT_dom"/>
</dbReference>
<evidence type="ECO:0000313" key="9">
    <source>
        <dbReference type="EMBL" id="GBG93349.1"/>
    </source>
</evidence>
<accession>A0A388MFT4</accession>